<organism evidence="3 4">
    <name type="scientific">candidate division TA06 bacterium</name>
    <dbReference type="NCBI Taxonomy" id="2250710"/>
    <lineage>
        <taxon>Bacteria</taxon>
        <taxon>Bacteria division TA06</taxon>
    </lineage>
</organism>
<dbReference type="AlphaFoldDB" id="A0A660SPT2"/>
<protein>
    <submittedName>
        <fullName evidence="3">UDP-N-acetylglucosamine 2-epimerase (Non-hydrolyzing)</fullName>
    </submittedName>
</protein>
<keyword evidence="1" id="KW-0413">Isomerase</keyword>
<proteinExistence type="inferred from homology"/>
<dbReference type="Proteomes" id="UP000271125">
    <property type="component" value="Unassembled WGS sequence"/>
</dbReference>
<comment type="similarity">
    <text evidence="1">Belongs to the UDP-N-acetylglucosamine 2-epimerase family.</text>
</comment>
<feature type="non-terminal residue" evidence="3">
    <location>
        <position position="119"/>
    </location>
</feature>
<evidence type="ECO:0000256" key="1">
    <source>
        <dbReference type="RuleBase" id="RU003513"/>
    </source>
</evidence>
<dbReference type="PANTHER" id="PTHR43174:SF1">
    <property type="entry name" value="UDP-N-ACETYLGLUCOSAMINE 2-EPIMERASE"/>
    <property type="match status" value="1"/>
</dbReference>
<dbReference type="InterPro" id="IPR003331">
    <property type="entry name" value="UDP_GlcNAc_Epimerase_2_dom"/>
</dbReference>
<comment type="caution">
    <text evidence="3">The sequence shown here is derived from an EMBL/GenBank/DDBJ whole genome shotgun (WGS) entry which is preliminary data.</text>
</comment>
<evidence type="ECO:0000313" key="3">
    <source>
        <dbReference type="EMBL" id="RKX72472.1"/>
    </source>
</evidence>
<dbReference type="Pfam" id="PF02350">
    <property type="entry name" value="Epimerase_2"/>
    <property type="match status" value="1"/>
</dbReference>
<dbReference type="InterPro" id="IPR029767">
    <property type="entry name" value="WecB-like"/>
</dbReference>
<gene>
    <name evidence="3" type="ORF">DRP43_00720</name>
</gene>
<sequence length="119" mass="13426">MKKIFIIVGTRPNFIKVAPLLIQLKNNKKYKTVLIHSGQHYDYYMSKIFFDELNIAPPDHYLNIGSGSQGYQTAEIMKSIEVVLTKNKPDLMIVVGDVNTTMAASIVAAKLYIKIAHIE</sequence>
<dbReference type="SUPFAM" id="SSF53756">
    <property type="entry name" value="UDP-Glycosyltransferase/glycogen phosphorylase"/>
    <property type="match status" value="1"/>
</dbReference>
<dbReference type="PANTHER" id="PTHR43174">
    <property type="entry name" value="UDP-N-ACETYLGLUCOSAMINE 2-EPIMERASE"/>
    <property type="match status" value="1"/>
</dbReference>
<evidence type="ECO:0000313" key="4">
    <source>
        <dbReference type="Proteomes" id="UP000271125"/>
    </source>
</evidence>
<evidence type="ECO:0000259" key="2">
    <source>
        <dbReference type="Pfam" id="PF02350"/>
    </source>
</evidence>
<accession>A0A660SPT2</accession>
<dbReference type="Gene3D" id="3.40.50.2000">
    <property type="entry name" value="Glycogen Phosphorylase B"/>
    <property type="match status" value="1"/>
</dbReference>
<name>A0A660SPT2_UNCT6</name>
<feature type="domain" description="UDP-N-acetylglucosamine 2-epimerase" evidence="2">
    <location>
        <begin position="23"/>
        <end position="119"/>
    </location>
</feature>
<dbReference type="EMBL" id="QNBD01000018">
    <property type="protein sequence ID" value="RKX72472.1"/>
    <property type="molecule type" value="Genomic_DNA"/>
</dbReference>
<dbReference type="GO" id="GO:0016853">
    <property type="term" value="F:isomerase activity"/>
    <property type="evidence" value="ECO:0007669"/>
    <property type="project" value="UniProtKB-KW"/>
</dbReference>
<reference evidence="3 4" key="1">
    <citation type="submission" date="2018-06" db="EMBL/GenBank/DDBJ databases">
        <title>Extensive metabolic versatility and redundancy in microbially diverse, dynamic hydrothermal sediments.</title>
        <authorList>
            <person name="Dombrowski N."/>
            <person name="Teske A."/>
            <person name="Baker B.J."/>
        </authorList>
    </citation>
    <scope>NUCLEOTIDE SEQUENCE [LARGE SCALE GENOMIC DNA]</scope>
    <source>
        <strain evidence="3">B10_G13</strain>
    </source>
</reference>